<protein>
    <submittedName>
        <fullName evidence="1">Uncharacterized protein</fullName>
    </submittedName>
</protein>
<gene>
    <name evidence="1" type="ORF">FL622_16520</name>
</gene>
<dbReference type="EMBL" id="VJVV01000019">
    <property type="protein sequence ID" value="TRO78315.1"/>
    <property type="molecule type" value="Genomic_DNA"/>
</dbReference>
<name>A0A550J507_9BACT</name>
<accession>A0A550J507</accession>
<proteinExistence type="predicted"/>
<comment type="caution">
    <text evidence="1">The sequence shown here is derived from an EMBL/GenBank/DDBJ whole genome shotgun (WGS) entry which is preliminary data.</text>
</comment>
<dbReference type="AlphaFoldDB" id="A0A550J507"/>
<evidence type="ECO:0000313" key="2">
    <source>
        <dbReference type="Proteomes" id="UP000317155"/>
    </source>
</evidence>
<evidence type="ECO:0000313" key="1">
    <source>
        <dbReference type="EMBL" id="TRO78315.1"/>
    </source>
</evidence>
<dbReference type="Proteomes" id="UP000317155">
    <property type="component" value="Unassembled WGS sequence"/>
</dbReference>
<sequence>MKREKKPRKCLPTAMLDFDQMAAKWAKPLVKRSDVKEFSCGLIAPKTLANLAARGEGPPYYYVSGYAVYQTTDLTDWFTDTYGPSQLS</sequence>
<organism evidence="1 2">
    <name type="scientific">Trichloromonas acetexigens</name>
    <dbReference type="NCBI Taxonomy" id="38815"/>
    <lineage>
        <taxon>Bacteria</taxon>
        <taxon>Pseudomonadati</taxon>
        <taxon>Thermodesulfobacteriota</taxon>
        <taxon>Desulfuromonadia</taxon>
        <taxon>Desulfuromonadales</taxon>
        <taxon>Trichloromonadaceae</taxon>
        <taxon>Trichloromonas</taxon>
    </lineage>
</organism>
<dbReference type="RefSeq" id="WP_092055257.1">
    <property type="nucleotide sequence ID" value="NZ_FOJJ01000011.1"/>
</dbReference>
<reference evidence="1 2" key="1">
    <citation type="submission" date="2019-07" db="EMBL/GenBank/DDBJ databases">
        <title>Insights of Desulfuromonas acetexigens electromicrobiology.</title>
        <authorList>
            <person name="Katuri K."/>
            <person name="Sapireddy V."/>
            <person name="Shaw D.R."/>
            <person name="Saikaly P."/>
        </authorList>
    </citation>
    <scope>NUCLEOTIDE SEQUENCE [LARGE SCALE GENOMIC DNA]</scope>
    <source>
        <strain evidence="1 2">2873</strain>
    </source>
</reference>
<keyword evidence="2" id="KW-1185">Reference proteome</keyword>